<evidence type="ECO:0000313" key="1">
    <source>
        <dbReference type="EMBL" id="KAL3507033.1"/>
    </source>
</evidence>
<reference evidence="1 2" key="1">
    <citation type="submission" date="2024-11" db="EMBL/GenBank/DDBJ databases">
        <title>A near-complete genome assembly of Cinchona calisaya.</title>
        <authorList>
            <person name="Lian D.C."/>
            <person name="Zhao X.W."/>
            <person name="Wei L."/>
        </authorList>
    </citation>
    <scope>NUCLEOTIDE SEQUENCE [LARGE SCALE GENOMIC DNA]</scope>
    <source>
        <tissue evidence="1">Nenye</tissue>
    </source>
</reference>
<dbReference type="Gene3D" id="1.25.40.20">
    <property type="entry name" value="Ankyrin repeat-containing domain"/>
    <property type="match status" value="1"/>
</dbReference>
<proteinExistence type="predicted"/>
<gene>
    <name evidence="1" type="ORF">ACH5RR_032415</name>
</gene>
<name>A0ABD2YNA8_9GENT</name>
<dbReference type="EMBL" id="JBJUIK010000013">
    <property type="protein sequence ID" value="KAL3507033.1"/>
    <property type="molecule type" value="Genomic_DNA"/>
</dbReference>
<dbReference type="AlphaFoldDB" id="A0ABD2YNA8"/>
<dbReference type="SUPFAM" id="SSF48403">
    <property type="entry name" value="Ankyrin repeat"/>
    <property type="match status" value="1"/>
</dbReference>
<accession>A0ABD2YNA8</accession>
<dbReference type="InterPro" id="IPR036770">
    <property type="entry name" value="Ankyrin_rpt-contain_sf"/>
</dbReference>
<dbReference type="Proteomes" id="UP001630127">
    <property type="component" value="Unassembled WGS sequence"/>
</dbReference>
<protein>
    <submittedName>
        <fullName evidence="1">Uncharacterized protein</fullName>
    </submittedName>
</protein>
<sequence>MAKNSGECCSCSCGCGAKKLKCKLANSDSEVGRNDNLGLEKKLSRENRLELGRLFQGAQDLHGITRLIRKIIGNGAYDFTRAILRTSLLASCVSACQSQKMIHADTVTVMAQSFHFLCQGNEYRASYTVPKIQIQLSTFKTFLDLAGKHLTGKDFTEAFDAACFPLTLFASSFDPRWASSPSTIGTQGLLVLLIDSGADSVNQWLLQASRFGSTELVRNLLQIALRNSLDIDVDLASGFASHYGKMDTMECLVEEGNAMAFLGPLMRAAERGCTPVVQRFVRKGCRDMELCLSLTAATSCNQVEVAAYLLPHAPKHVLAALSIEILKVTAERSGGSLDGVSFLLRSDFLDNIARSNDKSVAPEMRAFLQEHWSEAAFLLGLRQVQEHHVNLVRIIKWGESPICLRDLPGALRVAIAYLPLYRKCLKAGGSLLSQRLRGQLVDAVRRLGCMELKKASHRRQLLVVLEHHLPSFLVNPS</sequence>
<evidence type="ECO:0000313" key="2">
    <source>
        <dbReference type="Proteomes" id="UP001630127"/>
    </source>
</evidence>
<keyword evidence="2" id="KW-1185">Reference proteome</keyword>
<dbReference type="InterPro" id="IPR044956">
    <property type="entry name" value="SKIP35"/>
</dbReference>
<dbReference type="PANTHER" id="PTHR36024">
    <property type="entry name" value="ANKYRIN REPEAT PROTEIN SKIP35"/>
    <property type="match status" value="1"/>
</dbReference>
<organism evidence="1 2">
    <name type="scientific">Cinchona calisaya</name>
    <dbReference type="NCBI Taxonomy" id="153742"/>
    <lineage>
        <taxon>Eukaryota</taxon>
        <taxon>Viridiplantae</taxon>
        <taxon>Streptophyta</taxon>
        <taxon>Embryophyta</taxon>
        <taxon>Tracheophyta</taxon>
        <taxon>Spermatophyta</taxon>
        <taxon>Magnoliopsida</taxon>
        <taxon>eudicotyledons</taxon>
        <taxon>Gunneridae</taxon>
        <taxon>Pentapetalae</taxon>
        <taxon>asterids</taxon>
        <taxon>lamiids</taxon>
        <taxon>Gentianales</taxon>
        <taxon>Rubiaceae</taxon>
        <taxon>Cinchonoideae</taxon>
        <taxon>Cinchoneae</taxon>
        <taxon>Cinchona</taxon>
    </lineage>
</organism>
<dbReference type="PANTHER" id="PTHR36024:SF1">
    <property type="entry name" value="OS11G0246900 PROTEIN"/>
    <property type="match status" value="1"/>
</dbReference>
<comment type="caution">
    <text evidence="1">The sequence shown here is derived from an EMBL/GenBank/DDBJ whole genome shotgun (WGS) entry which is preliminary data.</text>
</comment>